<keyword evidence="5" id="KW-0862">Zinc</keyword>
<comment type="similarity">
    <text evidence="9">Belongs to the sal C2H2-type zinc-finger protein family.</text>
</comment>
<keyword evidence="13" id="KW-1185">Reference proteome</keyword>
<evidence type="ECO:0000256" key="7">
    <source>
        <dbReference type="ARBA" id="ARBA00023163"/>
    </source>
</evidence>
<dbReference type="PANTHER" id="PTHR23233:SF19">
    <property type="entry name" value="SAL-LIKE PROTEIN 4"/>
    <property type="match status" value="1"/>
</dbReference>
<keyword evidence="7" id="KW-0804">Transcription</keyword>
<dbReference type="Pfam" id="PF00096">
    <property type="entry name" value="zf-C2H2"/>
    <property type="match status" value="2"/>
</dbReference>
<evidence type="ECO:0000256" key="1">
    <source>
        <dbReference type="ARBA" id="ARBA00004123"/>
    </source>
</evidence>
<dbReference type="InterPro" id="IPR013087">
    <property type="entry name" value="Znf_C2H2_type"/>
</dbReference>
<evidence type="ECO:0000256" key="9">
    <source>
        <dbReference type="ARBA" id="ARBA00038474"/>
    </source>
</evidence>
<evidence type="ECO:0000256" key="8">
    <source>
        <dbReference type="ARBA" id="ARBA00023242"/>
    </source>
</evidence>
<keyword evidence="4 10" id="KW-0863">Zinc-finger</keyword>
<evidence type="ECO:0000313" key="13">
    <source>
        <dbReference type="Proteomes" id="UP000472270"/>
    </source>
</evidence>
<dbReference type="GO" id="GO:0000981">
    <property type="term" value="F:DNA-binding transcription factor activity, RNA polymerase II-specific"/>
    <property type="evidence" value="ECO:0007669"/>
    <property type="project" value="TreeGrafter"/>
</dbReference>
<keyword evidence="2" id="KW-0479">Metal-binding</keyword>
<sequence>KYPHIKMNPHPVPEHLDNMPTNNGIPYGMSVPIDENNFDDTNPVLGLPSTGLHPPMLQGFKPSYDVPVGGDLYSQRPSSSGSDGRPYKCKICGRAFSTKGNLKAHYGVHRANTPLKMQHSCPICHKKYTNAVVLQQHIRMH</sequence>
<dbReference type="GO" id="GO:0000978">
    <property type="term" value="F:RNA polymerase II cis-regulatory region sequence-specific DNA binding"/>
    <property type="evidence" value="ECO:0007669"/>
    <property type="project" value="TreeGrafter"/>
</dbReference>
<evidence type="ECO:0000259" key="11">
    <source>
        <dbReference type="PROSITE" id="PS50157"/>
    </source>
</evidence>
<dbReference type="Proteomes" id="UP000472270">
    <property type="component" value="Unassembled WGS sequence"/>
</dbReference>
<evidence type="ECO:0000256" key="2">
    <source>
        <dbReference type="ARBA" id="ARBA00022723"/>
    </source>
</evidence>
<dbReference type="PANTHER" id="PTHR23233">
    <property type="entry name" value="SAL-LIKE PROTEIN"/>
    <property type="match status" value="1"/>
</dbReference>
<evidence type="ECO:0000256" key="6">
    <source>
        <dbReference type="ARBA" id="ARBA00023015"/>
    </source>
</evidence>
<keyword evidence="3" id="KW-0677">Repeat</keyword>
<dbReference type="FunFam" id="3.30.160.60:FF:000025">
    <property type="entry name" value="Spalt-like transcription factor 1"/>
    <property type="match status" value="1"/>
</dbReference>
<evidence type="ECO:0000256" key="10">
    <source>
        <dbReference type="PROSITE-ProRule" id="PRU00042"/>
    </source>
</evidence>
<dbReference type="PROSITE" id="PS50157">
    <property type="entry name" value="ZINC_FINGER_C2H2_2"/>
    <property type="match status" value="2"/>
</dbReference>
<accession>A0A673FQ68</accession>
<reference evidence="12" key="1">
    <citation type="submission" date="2025-08" db="UniProtKB">
        <authorList>
            <consortium name="Ensembl"/>
        </authorList>
    </citation>
    <scope>IDENTIFICATION</scope>
</reference>
<dbReference type="SUPFAM" id="SSF57667">
    <property type="entry name" value="beta-beta-alpha zinc fingers"/>
    <property type="match status" value="1"/>
</dbReference>
<evidence type="ECO:0000256" key="3">
    <source>
        <dbReference type="ARBA" id="ARBA00022737"/>
    </source>
</evidence>
<name>A0A673FQ68_9TELE</name>
<feature type="domain" description="C2H2-type" evidence="11">
    <location>
        <begin position="119"/>
        <end position="141"/>
    </location>
</feature>
<evidence type="ECO:0000256" key="4">
    <source>
        <dbReference type="ARBA" id="ARBA00022771"/>
    </source>
</evidence>
<organism evidence="12 13">
    <name type="scientific">Sinocyclocheilus rhinocerous</name>
    <dbReference type="NCBI Taxonomy" id="307959"/>
    <lineage>
        <taxon>Eukaryota</taxon>
        <taxon>Metazoa</taxon>
        <taxon>Chordata</taxon>
        <taxon>Craniata</taxon>
        <taxon>Vertebrata</taxon>
        <taxon>Euteleostomi</taxon>
        <taxon>Actinopterygii</taxon>
        <taxon>Neopterygii</taxon>
        <taxon>Teleostei</taxon>
        <taxon>Ostariophysi</taxon>
        <taxon>Cypriniformes</taxon>
        <taxon>Cyprinidae</taxon>
        <taxon>Cyprininae</taxon>
        <taxon>Sinocyclocheilus</taxon>
    </lineage>
</organism>
<dbReference type="PROSITE" id="PS00028">
    <property type="entry name" value="ZINC_FINGER_C2H2_1"/>
    <property type="match status" value="2"/>
</dbReference>
<feature type="domain" description="C2H2-type" evidence="11">
    <location>
        <begin position="87"/>
        <end position="114"/>
    </location>
</feature>
<dbReference type="GO" id="GO:0008270">
    <property type="term" value="F:zinc ion binding"/>
    <property type="evidence" value="ECO:0007669"/>
    <property type="project" value="UniProtKB-KW"/>
</dbReference>
<protein>
    <submittedName>
        <fullName evidence="12">Sal-like protein 1</fullName>
    </submittedName>
</protein>
<proteinExistence type="inferred from homology"/>
<evidence type="ECO:0000313" key="12">
    <source>
        <dbReference type="Ensembl" id="ENSSRHP00000003014.1"/>
    </source>
</evidence>
<dbReference type="InterPro" id="IPR051565">
    <property type="entry name" value="Sal_C2H2-zinc-finger"/>
</dbReference>
<dbReference type="GO" id="GO:0005634">
    <property type="term" value="C:nucleus"/>
    <property type="evidence" value="ECO:0007669"/>
    <property type="project" value="UniProtKB-SubCell"/>
</dbReference>
<dbReference type="Ensembl" id="ENSSRHT00000003128.1">
    <property type="protein sequence ID" value="ENSSRHP00000003014.1"/>
    <property type="gene ID" value="ENSSRHG00000002082.1"/>
</dbReference>
<evidence type="ECO:0000256" key="5">
    <source>
        <dbReference type="ARBA" id="ARBA00022833"/>
    </source>
</evidence>
<dbReference type="Gene3D" id="3.30.160.60">
    <property type="entry name" value="Classic Zinc Finger"/>
    <property type="match status" value="1"/>
</dbReference>
<keyword evidence="8" id="KW-0539">Nucleus</keyword>
<gene>
    <name evidence="12" type="primary">LOC107735783</name>
</gene>
<keyword evidence="6" id="KW-0805">Transcription regulation</keyword>
<comment type="subcellular location">
    <subcellularLocation>
        <location evidence="1">Nucleus</location>
    </subcellularLocation>
</comment>
<dbReference type="InterPro" id="IPR036236">
    <property type="entry name" value="Znf_C2H2_sf"/>
</dbReference>
<dbReference type="AlphaFoldDB" id="A0A673FQ68"/>
<dbReference type="SMART" id="SM00355">
    <property type="entry name" value="ZnF_C2H2"/>
    <property type="match status" value="2"/>
</dbReference>
<reference evidence="12" key="2">
    <citation type="submission" date="2025-09" db="UniProtKB">
        <authorList>
            <consortium name="Ensembl"/>
        </authorList>
    </citation>
    <scope>IDENTIFICATION</scope>
</reference>